<dbReference type="Proteomes" id="UP000092124">
    <property type="component" value="Unassembled WGS sequence"/>
</dbReference>
<dbReference type="EMBL" id="LZPO01017293">
    <property type="protein sequence ID" value="OBS81085.1"/>
    <property type="molecule type" value="Genomic_DNA"/>
</dbReference>
<organism evidence="2 3">
    <name type="scientific">Neotoma lepida</name>
    <name type="common">Desert woodrat</name>
    <dbReference type="NCBI Taxonomy" id="56216"/>
    <lineage>
        <taxon>Eukaryota</taxon>
        <taxon>Metazoa</taxon>
        <taxon>Chordata</taxon>
        <taxon>Craniata</taxon>
        <taxon>Vertebrata</taxon>
        <taxon>Euteleostomi</taxon>
        <taxon>Mammalia</taxon>
        <taxon>Eutheria</taxon>
        <taxon>Euarchontoglires</taxon>
        <taxon>Glires</taxon>
        <taxon>Rodentia</taxon>
        <taxon>Myomorpha</taxon>
        <taxon>Muroidea</taxon>
        <taxon>Cricetidae</taxon>
        <taxon>Neotominae</taxon>
        <taxon>Neotoma</taxon>
    </lineage>
</organism>
<sequence>MHLRDLVEHTRKSPRSTVHLIENEQMPSKRWELFSKLQEFEDPSGKLSVLEEGCSNGAKLKFYPPRRMAENRQLQFERFVVAAGENTHQIADGSVDAVVCAQGSTRRRFVGVLSIKLDSTLGQLKTAASAGTVHIEGPVAGSEKVKVGERETTSDPKEPGLQDTAGKQSSPPHMKTKMWGTSRPFKSPPPAKDTPPGKSEFLPVLPPLAAI</sequence>
<feature type="region of interest" description="Disordered" evidence="1">
    <location>
        <begin position="140"/>
        <end position="211"/>
    </location>
</feature>
<accession>A0A1A6HSV5</accession>
<gene>
    <name evidence="2" type="ORF">A6R68_20720</name>
</gene>
<dbReference type="AlphaFoldDB" id="A0A1A6HSV5"/>
<comment type="caution">
    <text evidence="2">The sequence shown here is derived from an EMBL/GenBank/DDBJ whole genome shotgun (WGS) entry which is preliminary data.</text>
</comment>
<feature type="compositionally biased region" description="Basic and acidic residues" evidence="1">
    <location>
        <begin position="143"/>
        <end position="160"/>
    </location>
</feature>
<evidence type="ECO:0000256" key="1">
    <source>
        <dbReference type="SAM" id="MobiDB-lite"/>
    </source>
</evidence>
<protein>
    <submittedName>
        <fullName evidence="2">Uncharacterized protein</fullName>
    </submittedName>
</protein>
<dbReference type="STRING" id="56216.A0A1A6HSV5"/>
<evidence type="ECO:0000313" key="3">
    <source>
        <dbReference type="Proteomes" id="UP000092124"/>
    </source>
</evidence>
<name>A0A1A6HSV5_NEOLE</name>
<proteinExistence type="predicted"/>
<reference evidence="2 3" key="1">
    <citation type="submission" date="2016-06" db="EMBL/GenBank/DDBJ databases">
        <title>The Draft Genome Sequence and Annotation of the Desert Woodrat Neotoma lepida.</title>
        <authorList>
            <person name="Campbell M."/>
            <person name="Oakeson K.F."/>
            <person name="Yandell M."/>
            <person name="Halpert J.R."/>
            <person name="Dearing D."/>
        </authorList>
    </citation>
    <scope>NUCLEOTIDE SEQUENCE [LARGE SCALE GENOMIC DNA]</scope>
    <source>
        <strain evidence="2">417</strain>
        <tissue evidence="2">Liver</tissue>
    </source>
</reference>
<evidence type="ECO:0000313" key="2">
    <source>
        <dbReference type="EMBL" id="OBS81085.1"/>
    </source>
</evidence>
<keyword evidence="3" id="KW-1185">Reference proteome</keyword>
<dbReference type="OrthoDB" id="416496at2759"/>